<evidence type="ECO:0000256" key="6">
    <source>
        <dbReference type="RuleBase" id="RU366058"/>
    </source>
</evidence>
<dbReference type="Proteomes" id="UP001235840">
    <property type="component" value="Unassembled WGS sequence"/>
</dbReference>
<name>A0ABT9VZQ2_9BACI</name>
<dbReference type="Pfam" id="PF09335">
    <property type="entry name" value="VTT_dom"/>
    <property type="match status" value="1"/>
</dbReference>
<comment type="caution">
    <text evidence="8">The sequence shown here is derived from an EMBL/GenBank/DDBJ whole genome shotgun (WGS) entry which is preliminary data.</text>
</comment>
<feature type="transmembrane region" description="Helical" evidence="6">
    <location>
        <begin position="51"/>
        <end position="69"/>
    </location>
</feature>
<evidence type="ECO:0000256" key="4">
    <source>
        <dbReference type="ARBA" id="ARBA00022989"/>
    </source>
</evidence>
<feature type="transmembrane region" description="Helical" evidence="6">
    <location>
        <begin position="119"/>
        <end position="140"/>
    </location>
</feature>
<organism evidence="8 9">
    <name type="scientific">Caldalkalibacillus horti</name>
    <dbReference type="NCBI Taxonomy" id="77523"/>
    <lineage>
        <taxon>Bacteria</taxon>
        <taxon>Bacillati</taxon>
        <taxon>Bacillota</taxon>
        <taxon>Bacilli</taxon>
        <taxon>Bacillales</taxon>
        <taxon>Bacillaceae</taxon>
        <taxon>Caldalkalibacillus</taxon>
    </lineage>
</organism>
<evidence type="ECO:0000256" key="1">
    <source>
        <dbReference type="ARBA" id="ARBA00004651"/>
    </source>
</evidence>
<keyword evidence="9" id="KW-1185">Reference proteome</keyword>
<evidence type="ECO:0000313" key="9">
    <source>
        <dbReference type="Proteomes" id="UP001235840"/>
    </source>
</evidence>
<comment type="subcellular location">
    <subcellularLocation>
        <location evidence="1 6">Cell membrane</location>
        <topology evidence="1 6">Multi-pass membrane protein</topology>
    </subcellularLocation>
</comment>
<evidence type="ECO:0000256" key="2">
    <source>
        <dbReference type="ARBA" id="ARBA00022475"/>
    </source>
</evidence>
<accession>A0ABT9VZQ2</accession>
<protein>
    <recommendedName>
        <fullName evidence="6">TVP38/TMEM64 family membrane protein</fullName>
    </recommendedName>
</protein>
<proteinExistence type="inferred from homology"/>
<evidence type="ECO:0000259" key="7">
    <source>
        <dbReference type="Pfam" id="PF09335"/>
    </source>
</evidence>
<reference evidence="8 9" key="1">
    <citation type="submission" date="2023-07" db="EMBL/GenBank/DDBJ databases">
        <title>Genomic Encyclopedia of Type Strains, Phase IV (KMG-IV): sequencing the most valuable type-strain genomes for metagenomic binning, comparative biology and taxonomic classification.</title>
        <authorList>
            <person name="Goeker M."/>
        </authorList>
    </citation>
    <scope>NUCLEOTIDE SEQUENCE [LARGE SCALE GENOMIC DNA]</scope>
    <source>
        <strain evidence="8 9">DSM 12751</strain>
    </source>
</reference>
<dbReference type="PANTHER" id="PTHR12677:SF59">
    <property type="entry name" value="GOLGI APPARATUS MEMBRANE PROTEIN TVP38-RELATED"/>
    <property type="match status" value="1"/>
</dbReference>
<keyword evidence="2 6" id="KW-1003">Cell membrane</keyword>
<dbReference type="EMBL" id="JAUSTY010000008">
    <property type="protein sequence ID" value="MDQ0166292.1"/>
    <property type="molecule type" value="Genomic_DNA"/>
</dbReference>
<feature type="transmembrane region" description="Helical" evidence="6">
    <location>
        <begin position="227"/>
        <end position="249"/>
    </location>
</feature>
<keyword evidence="4 6" id="KW-1133">Transmembrane helix</keyword>
<evidence type="ECO:0000256" key="5">
    <source>
        <dbReference type="ARBA" id="ARBA00023136"/>
    </source>
</evidence>
<feature type="domain" description="VTT" evidence="7">
    <location>
        <begin position="99"/>
        <end position="218"/>
    </location>
</feature>
<feature type="transmembrane region" description="Helical" evidence="6">
    <location>
        <begin position="194"/>
        <end position="215"/>
    </location>
</feature>
<dbReference type="PANTHER" id="PTHR12677">
    <property type="entry name" value="GOLGI APPARATUS MEMBRANE PROTEIN TVP38-RELATED"/>
    <property type="match status" value="1"/>
</dbReference>
<gene>
    <name evidence="8" type="ORF">J2S11_002196</name>
</gene>
<evidence type="ECO:0000313" key="8">
    <source>
        <dbReference type="EMBL" id="MDQ0166292.1"/>
    </source>
</evidence>
<dbReference type="InterPro" id="IPR015414">
    <property type="entry name" value="TMEM64"/>
</dbReference>
<feature type="transmembrane region" description="Helical" evidence="6">
    <location>
        <begin position="81"/>
        <end position="99"/>
    </location>
</feature>
<comment type="similarity">
    <text evidence="6">Belongs to the TVP38/TMEM64 family.</text>
</comment>
<keyword evidence="3 6" id="KW-0812">Transmembrane</keyword>
<feature type="transmembrane region" description="Helical" evidence="6">
    <location>
        <begin position="161"/>
        <end position="182"/>
    </location>
</feature>
<dbReference type="RefSeq" id="WP_307394381.1">
    <property type="nucleotide sequence ID" value="NZ_BAAADK010000020.1"/>
</dbReference>
<keyword evidence="5 6" id="KW-0472">Membrane</keyword>
<dbReference type="InterPro" id="IPR032816">
    <property type="entry name" value="VTT_dom"/>
</dbReference>
<evidence type="ECO:0000256" key="3">
    <source>
        <dbReference type="ARBA" id="ARBA00022692"/>
    </source>
</evidence>
<sequence>MSKDKKQIETDKEFFETDNKDLGIADKKELESKETVVELATPSKLVFWKRLISIIITGAVAASIVLFRDEILLWLDQAKDVHALWIMGAATILALFPVIPYPIIGGALGLTFGPELGAVYTWVGSAAASIIMFLLLRWLFFDWGQRILKKVKVIDRMTALFERNAFLFILATRMIPFIPSIVVNAYCAASKVGFWPYALASSLGKVPAMFLFAVLGDQLLTEPRNMLISVSVYALFILVIYISYFKIYLRFSSANKR</sequence>